<evidence type="ECO:0000256" key="3">
    <source>
        <dbReference type="ARBA" id="ARBA00005029"/>
    </source>
</evidence>
<dbReference type="EC" id="2.3.1.37" evidence="11"/>
<dbReference type="PROSITE" id="PS00599">
    <property type="entry name" value="AA_TRANSFER_CLASS_2"/>
    <property type="match status" value="1"/>
</dbReference>
<evidence type="ECO:0000256" key="4">
    <source>
        <dbReference type="ARBA" id="ARBA00008392"/>
    </source>
</evidence>
<evidence type="ECO:0000256" key="1">
    <source>
        <dbReference type="ARBA" id="ARBA00001933"/>
    </source>
</evidence>
<comment type="caution">
    <text evidence="13">The sequence shown here is derived from an EMBL/GenBank/DDBJ whole genome shotgun (WGS) entry which is preliminary data.</text>
</comment>
<comment type="catalytic activity">
    <reaction evidence="9 11">
        <text>succinyl-CoA + glycine + H(+) = 5-aminolevulinate + CO2 + CoA</text>
        <dbReference type="Rhea" id="RHEA:12921"/>
        <dbReference type="ChEBI" id="CHEBI:15378"/>
        <dbReference type="ChEBI" id="CHEBI:16526"/>
        <dbReference type="ChEBI" id="CHEBI:57287"/>
        <dbReference type="ChEBI" id="CHEBI:57292"/>
        <dbReference type="ChEBI" id="CHEBI:57305"/>
        <dbReference type="ChEBI" id="CHEBI:356416"/>
        <dbReference type="EC" id="2.3.1.37"/>
    </reaction>
</comment>
<dbReference type="InterPro" id="IPR001917">
    <property type="entry name" value="Aminotrans_II_pyridoxalP_BS"/>
</dbReference>
<comment type="similarity">
    <text evidence="4 10">Belongs to the class-II pyridoxal-phosphate-dependent aminotransferase family.</text>
</comment>
<keyword evidence="11" id="KW-0496">Mitochondrion</keyword>
<dbReference type="GO" id="GO:0005759">
    <property type="term" value="C:mitochondrial matrix"/>
    <property type="evidence" value="ECO:0007669"/>
    <property type="project" value="UniProtKB-SubCell"/>
</dbReference>
<dbReference type="GO" id="GO:0003870">
    <property type="term" value="F:5-aminolevulinate synthase activity"/>
    <property type="evidence" value="ECO:0007669"/>
    <property type="project" value="UniProtKB-EC"/>
</dbReference>
<comment type="subcellular location">
    <subcellularLocation>
        <location evidence="11">Mitochondrion matrix</location>
    </subcellularLocation>
</comment>
<evidence type="ECO:0000313" key="13">
    <source>
        <dbReference type="EMBL" id="PVU85054.1"/>
    </source>
</evidence>
<dbReference type="EMBL" id="MBFS01003744">
    <property type="protein sequence ID" value="PVU85054.1"/>
    <property type="molecule type" value="Genomic_DNA"/>
</dbReference>
<organism evidence="13 14">
    <name type="scientific">Smittium megazygosporum</name>
    <dbReference type="NCBI Taxonomy" id="133381"/>
    <lineage>
        <taxon>Eukaryota</taxon>
        <taxon>Fungi</taxon>
        <taxon>Fungi incertae sedis</taxon>
        <taxon>Zoopagomycota</taxon>
        <taxon>Kickxellomycotina</taxon>
        <taxon>Harpellomycetes</taxon>
        <taxon>Harpellales</taxon>
        <taxon>Legeriomycetaceae</taxon>
        <taxon>Smittium</taxon>
    </lineage>
</organism>
<dbReference type="CDD" id="cd06454">
    <property type="entry name" value="KBL_like"/>
    <property type="match status" value="1"/>
</dbReference>
<comment type="cofactor">
    <cofactor evidence="1 10">
        <name>pyridoxal 5'-phosphate</name>
        <dbReference type="ChEBI" id="CHEBI:597326"/>
    </cofactor>
</comment>
<dbReference type="Proteomes" id="UP000245609">
    <property type="component" value="Unassembled WGS sequence"/>
</dbReference>
<dbReference type="GO" id="GO:0030170">
    <property type="term" value="F:pyridoxal phosphate binding"/>
    <property type="evidence" value="ECO:0007669"/>
    <property type="project" value="UniProtKB-UniRule"/>
</dbReference>
<dbReference type="UniPathway" id="UPA00251">
    <property type="reaction ID" value="UER00375"/>
</dbReference>
<evidence type="ECO:0000256" key="9">
    <source>
        <dbReference type="ARBA" id="ARBA00047654"/>
    </source>
</evidence>
<accession>A0A2T9XYE3</accession>
<dbReference type="InterPro" id="IPR010961">
    <property type="entry name" value="4pyrrol_synth_NH2levulA_synth"/>
</dbReference>
<reference evidence="13 14" key="1">
    <citation type="journal article" date="2018" name="MBio">
        <title>Comparative Genomics Reveals the Core Gene Toolbox for the Fungus-Insect Symbiosis.</title>
        <authorList>
            <person name="Wang Y."/>
            <person name="Stata M."/>
            <person name="Wang W."/>
            <person name="Stajich J.E."/>
            <person name="White M.M."/>
            <person name="Moncalvo J.M."/>
        </authorList>
    </citation>
    <scope>NUCLEOTIDE SEQUENCE [LARGE SCALE GENOMIC DNA]</scope>
    <source>
        <strain evidence="13 14">SC-DP-2</strain>
    </source>
</reference>
<dbReference type="PANTHER" id="PTHR13693:SF102">
    <property type="entry name" value="2-AMINO-3-KETOBUTYRATE COENZYME A LIGASE, MITOCHONDRIAL"/>
    <property type="match status" value="1"/>
</dbReference>
<dbReference type="Gene3D" id="3.90.1150.10">
    <property type="entry name" value="Aspartate Aminotransferase, domain 1"/>
    <property type="match status" value="1"/>
</dbReference>
<protein>
    <recommendedName>
        <fullName evidence="11">5-aminolevulinate synthase</fullName>
        <ecNumber evidence="11">2.3.1.37</ecNumber>
    </recommendedName>
    <alternativeName>
        <fullName evidence="11">5-aminolevulinic acid synthase</fullName>
    </alternativeName>
    <alternativeName>
        <fullName evidence="11">Delta-ALA synthase</fullName>
    </alternativeName>
    <alternativeName>
        <fullName evidence="11">Delta-aminolevulinate synthase</fullName>
    </alternativeName>
</protein>
<dbReference type="STRING" id="133381.A0A2T9XYE3"/>
<dbReference type="Pfam" id="PF00155">
    <property type="entry name" value="Aminotran_1_2"/>
    <property type="match status" value="1"/>
</dbReference>
<dbReference type="NCBIfam" id="TIGR01821">
    <property type="entry name" value="5aminolev_synth"/>
    <property type="match status" value="1"/>
</dbReference>
<keyword evidence="6 10" id="KW-0663">Pyridoxal phosphate</keyword>
<evidence type="ECO:0000256" key="8">
    <source>
        <dbReference type="ARBA" id="ARBA00023315"/>
    </source>
</evidence>
<proteinExistence type="inferred from homology"/>
<evidence type="ECO:0000313" key="14">
    <source>
        <dbReference type="Proteomes" id="UP000245609"/>
    </source>
</evidence>
<dbReference type="FunFam" id="3.40.640.10:FF:000006">
    <property type="entry name" value="5-aminolevulinate synthase, mitochondrial"/>
    <property type="match status" value="1"/>
</dbReference>
<name>A0A2T9XYE3_9FUNG</name>
<dbReference type="PANTHER" id="PTHR13693">
    <property type="entry name" value="CLASS II AMINOTRANSFERASE/8-AMINO-7-OXONONANOATE SYNTHASE"/>
    <property type="match status" value="1"/>
</dbReference>
<evidence type="ECO:0000256" key="6">
    <source>
        <dbReference type="ARBA" id="ARBA00022898"/>
    </source>
</evidence>
<dbReference type="InterPro" id="IPR015424">
    <property type="entry name" value="PyrdxlP-dep_Trfase"/>
</dbReference>
<dbReference type="Gene3D" id="3.40.640.10">
    <property type="entry name" value="Type I PLP-dependent aspartate aminotransferase-like (Major domain)"/>
    <property type="match status" value="1"/>
</dbReference>
<evidence type="ECO:0000256" key="11">
    <source>
        <dbReference type="RuleBase" id="RU910713"/>
    </source>
</evidence>
<dbReference type="GO" id="GO:0006782">
    <property type="term" value="P:protoporphyrinogen IX biosynthetic process"/>
    <property type="evidence" value="ECO:0007669"/>
    <property type="project" value="UniProtKB-UniRule"/>
</dbReference>
<dbReference type="InterPro" id="IPR015421">
    <property type="entry name" value="PyrdxlP-dep_Trfase_major"/>
</dbReference>
<comment type="function">
    <text evidence="2">Catalyzes the synthesis of 5-aminolevulinate (ALA) from succinyl-CoA and glycine, the first and rate-limiting step in heme biosynthesis.</text>
</comment>
<keyword evidence="14" id="KW-1185">Reference proteome</keyword>
<dbReference type="OrthoDB" id="10263824at2759"/>
<gene>
    <name evidence="13" type="ORF">BB560_007173</name>
</gene>
<keyword evidence="5 11" id="KW-0808">Transferase</keyword>
<keyword evidence="7 11" id="KW-0350">Heme biosynthesis</keyword>
<dbReference type="AlphaFoldDB" id="A0A2T9XYE3"/>
<dbReference type="InterPro" id="IPR050087">
    <property type="entry name" value="AON_synthase_class-II"/>
</dbReference>
<evidence type="ECO:0000259" key="12">
    <source>
        <dbReference type="Pfam" id="PF00155"/>
    </source>
</evidence>
<comment type="pathway">
    <text evidence="3 11">Porphyrin-containing compound metabolism; protoporphyrin-IX biosynthesis; 5-aminolevulinate from glycine: step 1/1.</text>
</comment>
<evidence type="ECO:0000256" key="10">
    <source>
        <dbReference type="RuleBase" id="RU003693"/>
    </source>
</evidence>
<feature type="domain" description="Aminotransferase class I/classII large" evidence="12">
    <location>
        <begin position="106"/>
        <end position="453"/>
    </location>
</feature>
<evidence type="ECO:0000256" key="7">
    <source>
        <dbReference type="ARBA" id="ARBA00023133"/>
    </source>
</evidence>
<dbReference type="InterPro" id="IPR004839">
    <property type="entry name" value="Aminotransferase_I/II_large"/>
</dbReference>
<dbReference type="InterPro" id="IPR015422">
    <property type="entry name" value="PyrdxlP-dep_Trfase_small"/>
</dbReference>
<evidence type="ECO:0000256" key="5">
    <source>
        <dbReference type="ARBA" id="ARBA00022679"/>
    </source>
</evidence>
<evidence type="ECO:0000256" key="2">
    <source>
        <dbReference type="ARBA" id="ARBA00003076"/>
    </source>
</evidence>
<dbReference type="SUPFAM" id="SSF53383">
    <property type="entry name" value="PLP-dependent transferases"/>
    <property type="match status" value="1"/>
</dbReference>
<sequence>MSFLSLRSLSSRRCLPIASSRLLVSKLSSVVSYSTNPSPEPAAAPIQGPASASTSYSSFDYEGLFEAKLDAKRKDKSYRYFNNINRLVQNYPKAHTADKQQQVDVWCSNDYLSMSGNPLVLEATKTALDNYGAGAGGTRNIAGNSALHLRLERELASLHNKEAALVFTSCFVANDATLTTLVSGMPDLVYFSDSLNHASMIQGIRNSRAKKHIFRHNDLAHLESLLAQYPISTPKVIAFESVYSMSGNVGHIEEIAQLAKKYGALTFLDEVHAVGMYGKTGAGVAEHYQFRNGNTSVLDSIDMITGTLGKAFGVVGGYIASTARAIDYFRSYAPGFIFTTSIPPSVAAGIIASINYLRSSSSERYLQQINTRTLKQRLDKLNIPVIPNPSHIVPILVGDAHLAKFVSDTLLSEYGIYVQSINYPTVAVGEERLRITPGPRHTLEHMDNLVTALEQIWDKYSLKRTDDWARIGGKCGVGIDASQKSAFLQTRGWLPNEEFVWSNADLEYAKSH</sequence>
<keyword evidence="8 11" id="KW-0012">Acyltransferase</keyword>